<evidence type="ECO:0000256" key="1">
    <source>
        <dbReference type="ARBA" id="ARBA00022679"/>
    </source>
</evidence>
<evidence type="ECO:0000313" key="7">
    <source>
        <dbReference type="EMBL" id="EFQ03802.1"/>
    </source>
</evidence>
<keyword evidence="3 5" id="KW-0418">Kinase</keyword>
<dbReference type="OrthoDB" id="9791353at2"/>
<reference evidence="7 8" key="1">
    <citation type="submission" date="2010-08" db="EMBL/GenBank/DDBJ databases">
        <authorList>
            <person name="Weinstock G."/>
            <person name="Sodergren E."/>
            <person name="Clifton S."/>
            <person name="Fulton L."/>
            <person name="Fulton B."/>
            <person name="Courtney L."/>
            <person name="Fronick C."/>
            <person name="Harrison M."/>
            <person name="Strong C."/>
            <person name="Farmer C."/>
            <person name="Delahaunty K."/>
            <person name="Markovic C."/>
            <person name="Hall O."/>
            <person name="Minx P."/>
            <person name="Tomlinson C."/>
            <person name="Mitreva M."/>
            <person name="Hou S."/>
            <person name="Chen J."/>
            <person name="Wollam A."/>
            <person name="Pepin K.H."/>
            <person name="Johnson M."/>
            <person name="Bhonagiri V."/>
            <person name="Zhang X."/>
            <person name="Suruliraj S."/>
            <person name="Warren W."/>
            <person name="Chinwalla A."/>
            <person name="Mardis E.R."/>
            <person name="Wilson R.K."/>
        </authorList>
    </citation>
    <scope>NUCLEOTIDE SEQUENCE [LARGE SCALE GENOMIC DNA]</scope>
    <source>
        <strain evidence="7 8">F0359</strain>
    </source>
</reference>
<evidence type="ECO:0000256" key="3">
    <source>
        <dbReference type="ARBA" id="ARBA00022777"/>
    </source>
</evidence>
<dbReference type="InterPro" id="IPR022414">
    <property type="entry name" value="ATP-guanido_PTrfase_cat"/>
</dbReference>
<keyword evidence="4 5" id="KW-0067">ATP-binding</keyword>
<feature type="binding site" evidence="5">
    <location>
        <begin position="29"/>
        <end position="33"/>
    </location>
    <ligand>
        <name>ATP</name>
        <dbReference type="ChEBI" id="CHEBI:30616"/>
    </ligand>
</feature>
<evidence type="ECO:0000259" key="6">
    <source>
        <dbReference type="PROSITE" id="PS51510"/>
    </source>
</evidence>
<comment type="caution">
    <text evidence="5">Lacks conserved residue(s) required for the propagation of feature annotation.</text>
</comment>
<dbReference type="Gene3D" id="3.30.590.10">
    <property type="entry name" value="Glutamine synthetase/guanido kinase, catalytic domain"/>
    <property type="match status" value="1"/>
</dbReference>
<dbReference type="eggNOG" id="COG3869">
    <property type="taxonomic scope" value="Bacteria"/>
</dbReference>
<feature type="binding site" evidence="5">
    <location>
        <begin position="210"/>
        <end position="215"/>
    </location>
    <ligand>
        <name>ATP</name>
        <dbReference type="ChEBI" id="CHEBI:30616"/>
    </ligand>
</feature>
<keyword evidence="8" id="KW-1185">Reference proteome</keyword>
<evidence type="ECO:0000256" key="4">
    <source>
        <dbReference type="ARBA" id="ARBA00022840"/>
    </source>
</evidence>
<dbReference type="GO" id="GO:0005524">
    <property type="term" value="F:ATP binding"/>
    <property type="evidence" value="ECO:0007669"/>
    <property type="project" value="UniProtKB-UniRule"/>
</dbReference>
<keyword evidence="2 5" id="KW-0547">Nucleotide-binding</keyword>
<dbReference type="Proteomes" id="UP000003195">
    <property type="component" value="Unassembled WGS sequence"/>
</dbReference>
<evidence type="ECO:0000313" key="8">
    <source>
        <dbReference type="Proteomes" id="UP000003195"/>
    </source>
</evidence>
<comment type="similarity">
    <text evidence="5">Belongs to the ATP:guanido phosphotransferase family.</text>
</comment>
<accession>E2ZCN1</accession>
<dbReference type="EMBL" id="AECS01000037">
    <property type="protein sequence ID" value="EFQ03802.1"/>
    <property type="molecule type" value="Genomic_DNA"/>
</dbReference>
<feature type="domain" description="Phosphagen kinase C-terminal" evidence="6">
    <location>
        <begin position="26"/>
        <end position="257"/>
    </location>
</feature>
<protein>
    <submittedName>
        <fullName evidence="7">ATP:guanido phosphotransferase, C-terminal catalytic domain protein</fullName>
    </submittedName>
</protein>
<dbReference type="Pfam" id="PF00217">
    <property type="entry name" value="ATP-gua_Ptrans"/>
    <property type="match status" value="1"/>
</dbReference>
<dbReference type="GO" id="GO:0046314">
    <property type="term" value="P:phosphocreatine biosynthetic process"/>
    <property type="evidence" value="ECO:0007669"/>
    <property type="project" value="InterPro"/>
</dbReference>
<dbReference type="InterPro" id="IPR000749">
    <property type="entry name" value="ATP-guanido_PTrfase"/>
</dbReference>
<proteinExistence type="inferred from homology"/>
<name>E2ZCN1_9FIRM</name>
<dbReference type="AlphaFoldDB" id="E2ZCN1"/>
<dbReference type="InterPro" id="IPR014746">
    <property type="entry name" value="Gln_synth/guanido_kin_cat_dom"/>
</dbReference>
<dbReference type="SUPFAM" id="SSF55931">
    <property type="entry name" value="Glutamine synthetase/guanido kinase"/>
    <property type="match status" value="1"/>
</dbReference>
<dbReference type="PANTHER" id="PTHR11547:SF38">
    <property type="entry name" value="ARGININE KINASE 1-RELATED"/>
    <property type="match status" value="1"/>
</dbReference>
<evidence type="ECO:0000256" key="2">
    <source>
        <dbReference type="ARBA" id="ARBA00022741"/>
    </source>
</evidence>
<sequence>MKIVFNEYIRSLVLPWQESRGTDDDVVLDSRIRLARNMKNRAFPERASAEDKAVVCEAARACIPGLNELGKGQYEALSVNDMSDENRDLAAARRIITPTLAKKGEGKLLFLRQDAAASLAVNETDHFVINTIVSGSNVRQAAAEAFAVDNVLEGQPELAFHEDFGYLTSMPAMTGTGLFIGVSLHLPGLIAAKKLRRIMQGITKFGFGFSGVYSGRSTHVGNVFRVVNQMTLGISEEDLLDRAETVVGHIIEEERECRRALREEKSDLFFDRLYRSYGVLTQARLMEQEEALNLLSDFRLAVTSGLIDADLQTYAAMVTAVDSAYVSLRRFNDEDPEEKERARLLRSLIKKYVRREP</sequence>
<dbReference type="GO" id="GO:0004111">
    <property type="term" value="F:creatine kinase activity"/>
    <property type="evidence" value="ECO:0007669"/>
    <property type="project" value="InterPro"/>
</dbReference>
<keyword evidence="1 5" id="KW-0808">Transferase</keyword>
<feature type="binding site" evidence="5">
    <location>
        <begin position="179"/>
        <end position="183"/>
    </location>
    <ligand>
        <name>ATP</name>
        <dbReference type="ChEBI" id="CHEBI:30616"/>
    </ligand>
</feature>
<dbReference type="HOGENOM" id="CLU_066591_1_0_9"/>
<evidence type="ECO:0000256" key="5">
    <source>
        <dbReference type="PROSITE-ProRule" id="PRU00843"/>
    </source>
</evidence>
<dbReference type="GO" id="GO:0005615">
    <property type="term" value="C:extracellular space"/>
    <property type="evidence" value="ECO:0007669"/>
    <property type="project" value="TreeGrafter"/>
</dbReference>
<gene>
    <name evidence="7" type="ORF">HMPREF9429_00983</name>
</gene>
<dbReference type="STRING" id="706434.HMPREF9429_00983"/>
<dbReference type="PANTHER" id="PTHR11547">
    <property type="entry name" value="ARGININE OR CREATINE KINASE"/>
    <property type="match status" value="1"/>
</dbReference>
<organism evidence="7 8">
    <name type="scientific">Megasphaera micronuciformis F0359</name>
    <dbReference type="NCBI Taxonomy" id="706434"/>
    <lineage>
        <taxon>Bacteria</taxon>
        <taxon>Bacillati</taxon>
        <taxon>Bacillota</taxon>
        <taxon>Negativicutes</taxon>
        <taxon>Veillonellales</taxon>
        <taxon>Veillonellaceae</taxon>
        <taxon>Megasphaera</taxon>
    </lineage>
</organism>
<dbReference type="PROSITE" id="PS51510">
    <property type="entry name" value="PHOSPHAGEN_KINASE_C"/>
    <property type="match status" value="1"/>
</dbReference>
<comment type="caution">
    <text evidence="7">The sequence shown here is derived from an EMBL/GenBank/DDBJ whole genome shotgun (WGS) entry which is preliminary data.</text>
</comment>